<feature type="transmembrane region" description="Helical" evidence="6">
    <location>
        <begin position="203"/>
        <end position="222"/>
    </location>
</feature>
<dbReference type="Proteomes" id="UP000076038">
    <property type="component" value="Chromosome"/>
</dbReference>
<sequence>MNTTTSTDGLARRERGITHTAPPVSDTPRNAQPFSAALAQSMTMTFRGLLKIKHNPQQMFDVIVLPIVFTVMFSTIFGGAIVGDVDNYLPLLIPGVLVQVAVAASVVTGVQLREDLDKGVFDRFKSLPIARIAPLAGALSANAFRYVVATVITVGVGVAMGYRPNDPAGLALACLLVVTVAFTLSWIFALVGVLLDKASTVQGVSMLVLMPITFVSNALVPIDTMPAWMRTIAGANPVSHLVSAVRGLADGTDAGLQVAYTLIGAAVVLAVFVPVTLRVYMAKT</sequence>
<keyword evidence="4 6" id="KW-0472">Membrane</keyword>
<evidence type="ECO:0000256" key="3">
    <source>
        <dbReference type="ARBA" id="ARBA00022989"/>
    </source>
</evidence>
<dbReference type="PIRSF" id="PIRSF006648">
    <property type="entry name" value="DrrB"/>
    <property type="match status" value="1"/>
</dbReference>
<evidence type="ECO:0000256" key="6">
    <source>
        <dbReference type="RuleBase" id="RU361157"/>
    </source>
</evidence>
<feature type="transmembrane region" description="Helical" evidence="6">
    <location>
        <begin position="62"/>
        <end position="82"/>
    </location>
</feature>
<feature type="transmembrane region" description="Helical" evidence="6">
    <location>
        <begin position="132"/>
        <end position="162"/>
    </location>
</feature>
<dbReference type="AlphaFoldDB" id="A0A143QKK6"/>
<keyword evidence="6" id="KW-1003">Cell membrane</keyword>
<dbReference type="GO" id="GO:0046677">
    <property type="term" value="P:response to antibiotic"/>
    <property type="evidence" value="ECO:0007669"/>
    <property type="project" value="UniProtKB-KW"/>
</dbReference>
<evidence type="ECO:0000259" key="8">
    <source>
        <dbReference type="PROSITE" id="PS51012"/>
    </source>
</evidence>
<name>A0A143QKK6_RHOFA</name>
<dbReference type="InterPro" id="IPR013525">
    <property type="entry name" value="ABC2_TM"/>
</dbReference>
<comment type="similarity">
    <text evidence="6">Belongs to the ABC-2 integral membrane protein family.</text>
</comment>
<dbReference type="PANTHER" id="PTHR43229:SF2">
    <property type="entry name" value="NODULATION PROTEIN J"/>
    <property type="match status" value="1"/>
</dbReference>
<organism evidence="9 10">
    <name type="scientific">Rhodococcoides fascians</name>
    <name type="common">Rhodococcus fascians</name>
    <dbReference type="NCBI Taxonomy" id="1828"/>
    <lineage>
        <taxon>Bacteria</taxon>
        <taxon>Bacillati</taxon>
        <taxon>Actinomycetota</taxon>
        <taxon>Actinomycetes</taxon>
        <taxon>Mycobacteriales</taxon>
        <taxon>Nocardiaceae</taxon>
        <taxon>Rhodococcoides</taxon>
    </lineage>
</organism>
<dbReference type="InterPro" id="IPR000412">
    <property type="entry name" value="ABC_2_transport"/>
</dbReference>
<keyword evidence="5" id="KW-0046">Antibiotic resistance</keyword>
<comment type="subcellular location">
    <subcellularLocation>
        <location evidence="6">Cell membrane</location>
        <topology evidence="6">Multi-pass membrane protein</topology>
    </subcellularLocation>
    <subcellularLocation>
        <location evidence="1">Membrane</location>
        <topology evidence="1">Multi-pass membrane protein</topology>
    </subcellularLocation>
</comment>
<protein>
    <recommendedName>
        <fullName evidence="6">Transport permease protein</fullName>
    </recommendedName>
</protein>
<dbReference type="GO" id="GO:0043190">
    <property type="term" value="C:ATP-binding cassette (ABC) transporter complex"/>
    <property type="evidence" value="ECO:0007669"/>
    <property type="project" value="InterPro"/>
</dbReference>
<reference evidence="9 10" key="1">
    <citation type="journal article" date="2016" name="Genome Announc.">
        <title>Complete Genome and Plasmid Sequences for Rhodococcus fascians D188 and Draft Sequences for Rhodococcus Isolates PBTS 1 and PBTS 2.</title>
        <authorList>
            <person name="Stamler R.A."/>
            <person name="Vereecke D."/>
            <person name="Zhang Y."/>
            <person name="Schilkey F."/>
            <person name="Devitt N."/>
            <person name="Randall J.J."/>
        </authorList>
    </citation>
    <scope>NUCLEOTIDE SEQUENCE [LARGE SCALE GENOMIC DNA]</scope>
    <source>
        <strain evidence="9 10">PBTS2</strain>
    </source>
</reference>
<keyword evidence="10" id="KW-1185">Reference proteome</keyword>
<evidence type="ECO:0000256" key="4">
    <source>
        <dbReference type="ARBA" id="ARBA00023136"/>
    </source>
</evidence>
<feature type="region of interest" description="Disordered" evidence="7">
    <location>
        <begin position="1"/>
        <end position="30"/>
    </location>
</feature>
<dbReference type="PROSITE" id="PS51012">
    <property type="entry name" value="ABC_TM2"/>
    <property type="match status" value="1"/>
</dbReference>
<evidence type="ECO:0000256" key="5">
    <source>
        <dbReference type="ARBA" id="ARBA00023251"/>
    </source>
</evidence>
<reference evidence="10" key="2">
    <citation type="submission" date="2016-04" db="EMBL/GenBank/DDBJ databases">
        <title>Complete Genome and Plasmid Sequences for Rhodococcus fascians D188 and Draft Sequences for Rhodococcus spp. Isolates PBTS 1 and PBTS 2.</title>
        <authorList>
            <person name="Stamer R."/>
            <person name="Vereecke D."/>
            <person name="Zhang Y."/>
            <person name="Schilkey F."/>
            <person name="Devitt N."/>
            <person name="Randall J."/>
        </authorList>
    </citation>
    <scope>NUCLEOTIDE SEQUENCE [LARGE SCALE GENOMIC DNA]</scope>
    <source>
        <strain evidence="10">PBTS2</strain>
    </source>
</reference>
<feature type="transmembrane region" description="Helical" evidence="6">
    <location>
        <begin position="258"/>
        <end position="280"/>
    </location>
</feature>
<feature type="domain" description="ABC transmembrane type-2" evidence="8">
    <location>
        <begin position="57"/>
        <end position="283"/>
    </location>
</feature>
<dbReference type="Pfam" id="PF01061">
    <property type="entry name" value="ABC2_membrane"/>
    <property type="match status" value="1"/>
</dbReference>
<dbReference type="InterPro" id="IPR047817">
    <property type="entry name" value="ABC2_TM_bact-type"/>
</dbReference>
<dbReference type="EMBL" id="CP015220">
    <property type="protein sequence ID" value="AMY23449.1"/>
    <property type="molecule type" value="Genomic_DNA"/>
</dbReference>
<keyword evidence="3 6" id="KW-1133">Transmembrane helix</keyword>
<feature type="transmembrane region" description="Helical" evidence="6">
    <location>
        <begin position="168"/>
        <end position="191"/>
    </location>
</feature>
<evidence type="ECO:0000313" key="10">
    <source>
        <dbReference type="Proteomes" id="UP000076038"/>
    </source>
</evidence>
<keyword evidence="6" id="KW-0813">Transport</keyword>
<proteinExistence type="inferred from homology"/>
<evidence type="ECO:0000256" key="7">
    <source>
        <dbReference type="SAM" id="MobiDB-lite"/>
    </source>
</evidence>
<dbReference type="GO" id="GO:0140359">
    <property type="term" value="F:ABC-type transporter activity"/>
    <property type="evidence" value="ECO:0007669"/>
    <property type="project" value="InterPro"/>
</dbReference>
<dbReference type="KEGG" id="rhs:A3Q41_02147"/>
<evidence type="ECO:0000313" key="9">
    <source>
        <dbReference type="EMBL" id="AMY23449.1"/>
    </source>
</evidence>
<dbReference type="PANTHER" id="PTHR43229">
    <property type="entry name" value="NODULATION PROTEIN J"/>
    <property type="match status" value="1"/>
</dbReference>
<evidence type="ECO:0000256" key="2">
    <source>
        <dbReference type="ARBA" id="ARBA00022692"/>
    </source>
</evidence>
<dbReference type="InterPro" id="IPR051784">
    <property type="entry name" value="Nod_factor_ABC_transporter"/>
</dbReference>
<accession>A0A143QKK6</accession>
<keyword evidence="2 6" id="KW-0812">Transmembrane</keyword>
<gene>
    <name evidence="9" type="primary">drrB_4</name>
    <name evidence="9" type="ORF">A3Q41_02147</name>
</gene>
<feature type="transmembrane region" description="Helical" evidence="6">
    <location>
        <begin position="88"/>
        <end position="112"/>
    </location>
</feature>
<evidence type="ECO:0000256" key="1">
    <source>
        <dbReference type="ARBA" id="ARBA00004141"/>
    </source>
</evidence>
<dbReference type="PATRIC" id="fig|1653479.3.peg.2172"/>